<feature type="signal peptide" evidence="6">
    <location>
        <begin position="1"/>
        <end position="24"/>
    </location>
</feature>
<evidence type="ECO:0000256" key="5">
    <source>
        <dbReference type="PIRSR" id="PIRSR000008-2"/>
    </source>
</evidence>
<evidence type="ECO:0000256" key="3">
    <source>
        <dbReference type="ARBA" id="ARBA00023004"/>
    </source>
</evidence>
<keyword evidence="2 5" id="KW-0479">Metal-binding</keyword>
<organism evidence="8 9">
    <name type="scientific">Hyphomicrobium album</name>
    <dbReference type="NCBI Taxonomy" id="2665159"/>
    <lineage>
        <taxon>Bacteria</taxon>
        <taxon>Pseudomonadati</taxon>
        <taxon>Pseudomonadota</taxon>
        <taxon>Alphaproteobacteria</taxon>
        <taxon>Hyphomicrobiales</taxon>
        <taxon>Hyphomicrobiaceae</taxon>
        <taxon>Hyphomicrobium</taxon>
    </lineage>
</organism>
<dbReference type="GO" id="GO:0020037">
    <property type="term" value="F:heme binding"/>
    <property type="evidence" value="ECO:0007669"/>
    <property type="project" value="InterPro"/>
</dbReference>
<dbReference type="Pfam" id="PF13442">
    <property type="entry name" value="Cytochrome_CBB3"/>
    <property type="match status" value="1"/>
</dbReference>
<dbReference type="GO" id="GO:0009055">
    <property type="term" value="F:electron transfer activity"/>
    <property type="evidence" value="ECO:0007669"/>
    <property type="project" value="InterPro"/>
</dbReference>
<evidence type="ECO:0000313" key="9">
    <source>
        <dbReference type="Proteomes" id="UP000440694"/>
    </source>
</evidence>
<dbReference type="GO" id="GO:0042597">
    <property type="term" value="C:periplasmic space"/>
    <property type="evidence" value="ECO:0007669"/>
    <property type="project" value="InterPro"/>
</dbReference>
<evidence type="ECO:0000313" key="8">
    <source>
        <dbReference type="EMBL" id="MTD93863.1"/>
    </source>
</evidence>
<dbReference type="InterPro" id="IPR009056">
    <property type="entry name" value="Cyt_c-like_dom"/>
</dbReference>
<proteinExistence type="predicted"/>
<sequence>MLAKPRLSRALASLAIGLALVVPAAAIEFLNALDDSPIDISPIKGEVFTDAVKSFQETGKNPYVGNPDAIAAGKALYDANCQVCHKPDGSGGMGPSLIDNTYVNKRANTDVGMFEVIHSGAAGAMRPFSKRGVTQDQILQMIAYIHTLKK</sequence>
<keyword evidence="3 5" id="KW-0408">Iron</keyword>
<evidence type="ECO:0000256" key="1">
    <source>
        <dbReference type="ARBA" id="ARBA00022617"/>
    </source>
</evidence>
<feature type="binding site" description="axial binding residue" evidence="5">
    <location>
        <position position="85"/>
    </location>
    <ligand>
        <name>heme c</name>
        <dbReference type="ChEBI" id="CHEBI:61717"/>
    </ligand>
    <ligandPart>
        <name>Fe</name>
        <dbReference type="ChEBI" id="CHEBI:18248"/>
    </ligandPart>
</feature>
<keyword evidence="9" id="KW-1185">Reference proteome</keyword>
<evidence type="ECO:0000256" key="4">
    <source>
        <dbReference type="PIRSR" id="PIRSR000008-1"/>
    </source>
</evidence>
<dbReference type="GO" id="GO:0005506">
    <property type="term" value="F:iron ion binding"/>
    <property type="evidence" value="ECO:0007669"/>
    <property type="project" value="InterPro"/>
</dbReference>
<evidence type="ECO:0000259" key="7">
    <source>
        <dbReference type="PROSITE" id="PS51007"/>
    </source>
</evidence>
<keyword evidence="1 4" id="KW-0349">Heme</keyword>
<dbReference type="Gene3D" id="1.10.760.10">
    <property type="entry name" value="Cytochrome c-like domain"/>
    <property type="match status" value="1"/>
</dbReference>
<comment type="PTM">
    <text evidence="4">Binds 1 heme c group covalently per subunit.</text>
</comment>
<dbReference type="AlphaFoldDB" id="A0A6I3KHK7"/>
<evidence type="ECO:0000256" key="2">
    <source>
        <dbReference type="ARBA" id="ARBA00022723"/>
    </source>
</evidence>
<feature type="binding site" description="covalent" evidence="4">
    <location>
        <position position="84"/>
    </location>
    <ligand>
        <name>heme c</name>
        <dbReference type="ChEBI" id="CHEBI:61717"/>
    </ligand>
</feature>
<feature type="domain" description="Cytochrome c" evidence="7">
    <location>
        <begin position="68"/>
        <end position="149"/>
    </location>
</feature>
<gene>
    <name evidence="8" type="ORF">GIW81_05885</name>
</gene>
<dbReference type="PIRSF" id="PIRSF000008">
    <property type="entry name" value="Cytochrome_c551i"/>
    <property type="match status" value="1"/>
</dbReference>
<name>A0A6I3KHK7_9HYPH</name>
<dbReference type="EMBL" id="WMBQ01000001">
    <property type="protein sequence ID" value="MTD93863.1"/>
    <property type="molecule type" value="Genomic_DNA"/>
</dbReference>
<dbReference type="InterPro" id="IPR036909">
    <property type="entry name" value="Cyt_c-like_dom_sf"/>
</dbReference>
<feature type="binding site" description="covalent" evidence="4">
    <location>
        <position position="81"/>
    </location>
    <ligand>
        <name>heme c</name>
        <dbReference type="ChEBI" id="CHEBI:61717"/>
    </ligand>
</feature>
<accession>A0A6I3KHK7</accession>
<dbReference type="SUPFAM" id="SSF46626">
    <property type="entry name" value="Cytochrome c"/>
    <property type="match status" value="1"/>
</dbReference>
<comment type="caution">
    <text evidence="8">The sequence shown here is derived from an EMBL/GenBank/DDBJ whole genome shotgun (WGS) entry which is preliminary data.</text>
</comment>
<dbReference type="PROSITE" id="PS51007">
    <property type="entry name" value="CYTC"/>
    <property type="match status" value="1"/>
</dbReference>
<protein>
    <submittedName>
        <fullName evidence="8">C-type cytochrome</fullName>
    </submittedName>
</protein>
<dbReference type="Proteomes" id="UP000440694">
    <property type="component" value="Unassembled WGS sequence"/>
</dbReference>
<dbReference type="RefSeq" id="WP_154738361.1">
    <property type="nucleotide sequence ID" value="NZ_WMBQ01000001.1"/>
</dbReference>
<feature type="chain" id="PRO_5026303872" evidence="6">
    <location>
        <begin position="25"/>
        <end position="150"/>
    </location>
</feature>
<evidence type="ECO:0000256" key="6">
    <source>
        <dbReference type="SAM" id="SignalP"/>
    </source>
</evidence>
<dbReference type="InterPro" id="IPR009153">
    <property type="entry name" value="Cyt_cL"/>
</dbReference>
<reference evidence="8 9" key="1">
    <citation type="submission" date="2019-11" db="EMBL/GenBank/DDBJ databases">
        <title>Identification of a novel strain.</title>
        <authorList>
            <person name="Xu Q."/>
            <person name="Wang G."/>
        </authorList>
    </citation>
    <scope>NUCLEOTIDE SEQUENCE [LARGE SCALE GENOMIC DNA]</scope>
    <source>
        <strain evidence="9">xq</strain>
    </source>
</reference>
<keyword evidence="6" id="KW-0732">Signal</keyword>